<dbReference type="FunFam" id="2.20.100.10:FF:000005">
    <property type="entry name" value="ADAM metallopeptidase with thrombospondin type 1 motif 9"/>
    <property type="match status" value="3"/>
</dbReference>
<feature type="disulfide bond" evidence="15">
    <location>
        <begin position="744"/>
        <end position="759"/>
    </location>
</feature>
<dbReference type="InterPro" id="IPR010294">
    <property type="entry name" value="ADAMTS_spacer1"/>
</dbReference>
<dbReference type="PROSITE" id="PS50092">
    <property type="entry name" value="TSP1"/>
    <property type="match status" value="11"/>
</dbReference>
<evidence type="ECO:0000256" key="14">
    <source>
        <dbReference type="PIRSR" id="PIRSR613273-2"/>
    </source>
</evidence>
<dbReference type="GO" id="GO:0031012">
    <property type="term" value="C:extracellular matrix"/>
    <property type="evidence" value="ECO:0007669"/>
    <property type="project" value="TreeGrafter"/>
</dbReference>
<dbReference type="InterPro" id="IPR002870">
    <property type="entry name" value="Peptidase_M12B_N"/>
</dbReference>
<evidence type="ECO:0000256" key="3">
    <source>
        <dbReference type="ARBA" id="ARBA00022530"/>
    </source>
</evidence>
<dbReference type="PANTHER" id="PTHR13723">
    <property type="entry name" value="ADAMTS A DISINTEGRIN AND METALLOPROTEASE WITH THROMBOSPONDIN MOTIFS PROTEASE"/>
    <property type="match status" value="1"/>
</dbReference>
<evidence type="ECO:0000256" key="4">
    <source>
        <dbReference type="ARBA" id="ARBA00022670"/>
    </source>
</evidence>
<dbReference type="InterPro" id="IPR041645">
    <property type="entry name" value="ADAMTS_CR_2"/>
</dbReference>
<keyword evidence="8" id="KW-0378">Hydrolase</keyword>
<evidence type="ECO:0000256" key="6">
    <source>
        <dbReference type="ARBA" id="ARBA00022729"/>
    </source>
</evidence>
<dbReference type="Pfam" id="PF01562">
    <property type="entry name" value="Pep_M12B_propep"/>
    <property type="match status" value="1"/>
</dbReference>
<dbReference type="Pfam" id="PF01421">
    <property type="entry name" value="Reprolysin"/>
    <property type="match status" value="1"/>
</dbReference>
<feature type="binding site" evidence="14 16">
    <location>
        <position position="613"/>
    </location>
    <ligand>
        <name>Zn(2+)</name>
        <dbReference type="ChEBI" id="CHEBI:29105"/>
        <note>catalytic</note>
    </ligand>
</feature>
<dbReference type="InterPro" id="IPR036383">
    <property type="entry name" value="TSP1_rpt_sf"/>
</dbReference>
<evidence type="ECO:0000256" key="9">
    <source>
        <dbReference type="ARBA" id="ARBA00022833"/>
    </source>
</evidence>
<dbReference type="Pfam" id="PF17771">
    <property type="entry name" value="ADAMTS_CR_2"/>
    <property type="match status" value="1"/>
</dbReference>
<evidence type="ECO:0000256" key="13">
    <source>
        <dbReference type="PIRSR" id="PIRSR613273-1"/>
    </source>
</evidence>
<feature type="disulfide bond" evidence="15">
    <location>
        <begin position="796"/>
        <end position="808"/>
    </location>
</feature>
<evidence type="ECO:0000259" key="18">
    <source>
        <dbReference type="PROSITE" id="PS50222"/>
    </source>
</evidence>
<evidence type="ECO:0000256" key="5">
    <source>
        <dbReference type="ARBA" id="ARBA00022723"/>
    </source>
</evidence>
<dbReference type="InterPro" id="IPR024079">
    <property type="entry name" value="MetalloPept_cat_dom_sf"/>
</dbReference>
<dbReference type="PROSITE" id="PS50222">
    <property type="entry name" value="EF_HAND_2"/>
    <property type="match status" value="1"/>
</dbReference>
<dbReference type="GO" id="GO:0005509">
    <property type="term" value="F:calcium ion binding"/>
    <property type="evidence" value="ECO:0007669"/>
    <property type="project" value="InterPro"/>
</dbReference>
<dbReference type="InterPro" id="IPR000884">
    <property type="entry name" value="TSP1_rpt"/>
</dbReference>
<keyword evidence="3" id="KW-0272">Extracellular matrix</keyword>
<evidence type="ECO:0000313" key="19">
    <source>
        <dbReference type="EMBL" id="CAF3874937.1"/>
    </source>
</evidence>
<keyword evidence="4" id="KW-0645">Protease</keyword>
<keyword evidence="7" id="KW-0677">Repeat</keyword>
<evidence type="ECO:0000256" key="2">
    <source>
        <dbReference type="ARBA" id="ARBA00022525"/>
    </source>
</evidence>
<keyword evidence="2" id="KW-0964">Secreted</keyword>
<feature type="disulfide bond" evidence="15">
    <location>
        <begin position="533"/>
        <end position="587"/>
    </location>
</feature>
<dbReference type="Gene3D" id="2.60.120.830">
    <property type="match status" value="1"/>
</dbReference>
<feature type="disulfide bond" evidence="15">
    <location>
        <begin position="619"/>
        <end position="645"/>
    </location>
</feature>
<dbReference type="FunFam" id="2.20.100.10:FF:000001">
    <property type="entry name" value="semaphorin-5A isoform X1"/>
    <property type="match status" value="1"/>
</dbReference>
<organism evidence="19 20">
    <name type="scientific">Rotaria magnacalcarata</name>
    <dbReference type="NCBI Taxonomy" id="392030"/>
    <lineage>
        <taxon>Eukaryota</taxon>
        <taxon>Metazoa</taxon>
        <taxon>Spiralia</taxon>
        <taxon>Gnathifera</taxon>
        <taxon>Rotifera</taxon>
        <taxon>Eurotatoria</taxon>
        <taxon>Bdelloidea</taxon>
        <taxon>Philodinida</taxon>
        <taxon>Philodinidae</taxon>
        <taxon>Rotaria</taxon>
    </lineage>
</organism>
<feature type="disulfide bond" evidence="15">
    <location>
        <begin position="696"/>
        <end position="721"/>
    </location>
</feature>
<gene>
    <name evidence="19" type="ORF">UXM345_LOCUS9146</name>
</gene>
<proteinExistence type="predicted"/>
<reference evidence="19" key="1">
    <citation type="submission" date="2021-02" db="EMBL/GenBank/DDBJ databases">
        <authorList>
            <person name="Nowell W R."/>
        </authorList>
    </citation>
    <scope>NUCLEOTIDE SEQUENCE</scope>
</reference>
<keyword evidence="10" id="KW-0482">Metalloprotease</keyword>
<evidence type="ECO:0000259" key="17">
    <source>
        <dbReference type="PROSITE" id="PS50215"/>
    </source>
</evidence>
<keyword evidence="11 15" id="KW-1015">Disulfide bond</keyword>
<dbReference type="Gene3D" id="3.40.390.10">
    <property type="entry name" value="Collagenase (Catalytic Domain)"/>
    <property type="match status" value="1"/>
</dbReference>
<dbReference type="SUPFAM" id="SSF47473">
    <property type="entry name" value="EF-hand"/>
    <property type="match status" value="1"/>
</dbReference>
<dbReference type="Gene3D" id="2.20.100.10">
    <property type="entry name" value="Thrombospondin type-1 (TSP1) repeat"/>
    <property type="match status" value="10"/>
</dbReference>
<feature type="disulfide bond" evidence="15 16">
    <location>
        <begin position="581"/>
        <end position="661"/>
    </location>
</feature>
<evidence type="ECO:0000256" key="10">
    <source>
        <dbReference type="ARBA" id="ARBA00023049"/>
    </source>
</evidence>
<feature type="disulfide bond" evidence="15">
    <location>
        <begin position="785"/>
        <end position="824"/>
    </location>
</feature>
<evidence type="ECO:0000256" key="11">
    <source>
        <dbReference type="ARBA" id="ARBA00023157"/>
    </source>
</evidence>
<feature type="binding site" evidence="14 16">
    <location>
        <position position="607"/>
    </location>
    <ligand>
        <name>Zn(2+)</name>
        <dbReference type="ChEBI" id="CHEBI:29105"/>
        <note>catalytic</note>
    </ligand>
</feature>
<dbReference type="InterPro" id="IPR001590">
    <property type="entry name" value="Peptidase_M12B"/>
</dbReference>
<dbReference type="Gene3D" id="1.10.238.10">
    <property type="entry name" value="EF-hand"/>
    <property type="match status" value="1"/>
</dbReference>
<keyword evidence="9 14" id="KW-0862">Zinc</keyword>
<dbReference type="PANTHER" id="PTHR13723:SF278">
    <property type="entry name" value="ADAM METALLOPEPTIDASE WITH THROMBOSPONDIN TYPE 1 MOTIF A, ISOFORM B"/>
    <property type="match status" value="1"/>
</dbReference>
<dbReference type="EMBL" id="CAJOBF010000825">
    <property type="protein sequence ID" value="CAF3874937.1"/>
    <property type="molecule type" value="Genomic_DNA"/>
</dbReference>
<dbReference type="InterPro" id="IPR013273">
    <property type="entry name" value="ADAMTS/ADAMTS-like"/>
</dbReference>
<feature type="binding site" evidence="14">
    <location>
        <position position="546"/>
    </location>
    <ligand>
        <name>Ca(2+)</name>
        <dbReference type="ChEBI" id="CHEBI:29108"/>
        <label>1</label>
    </ligand>
</feature>
<feature type="disulfide bond" evidence="15">
    <location>
        <begin position="707"/>
        <end position="731"/>
    </location>
</feature>
<dbReference type="Pfam" id="PF00090">
    <property type="entry name" value="TSP_1"/>
    <property type="match status" value="1"/>
</dbReference>
<keyword evidence="5 14" id="KW-0479">Metal-binding</keyword>
<feature type="domain" description="Peptidase M12B" evidence="17">
    <location>
        <begin position="456"/>
        <end position="666"/>
    </location>
</feature>
<comment type="subcellular location">
    <subcellularLocation>
        <location evidence="1">Secreted</location>
        <location evidence="1">Extracellular space</location>
        <location evidence="1">Extracellular matrix</location>
    </subcellularLocation>
</comment>
<dbReference type="GO" id="GO:0004222">
    <property type="term" value="F:metalloendopeptidase activity"/>
    <property type="evidence" value="ECO:0007669"/>
    <property type="project" value="InterPro"/>
</dbReference>
<evidence type="ECO:0000256" key="7">
    <source>
        <dbReference type="ARBA" id="ARBA00022737"/>
    </source>
</evidence>
<dbReference type="PROSITE" id="PS50215">
    <property type="entry name" value="ADAM_MEPRO"/>
    <property type="match status" value="1"/>
</dbReference>
<dbReference type="Pfam" id="PF05986">
    <property type="entry name" value="ADAMTS_spacer1"/>
    <property type="match status" value="1"/>
</dbReference>
<evidence type="ECO:0000256" key="1">
    <source>
        <dbReference type="ARBA" id="ARBA00004498"/>
    </source>
</evidence>
<dbReference type="InterPro" id="IPR045371">
    <property type="entry name" value="ADAMTS_CR_3"/>
</dbReference>
<comment type="caution">
    <text evidence="19">The sequence shown here is derived from an EMBL/GenBank/DDBJ whole genome shotgun (WGS) entry which is preliminary data.</text>
</comment>
<evidence type="ECO:0000313" key="20">
    <source>
        <dbReference type="Proteomes" id="UP000663842"/>
    </source>
</evidence>
<dbReference type="GO" id="GO:0030198">
    <property type="term" value="P:extracellular matrix organization"/>
    <property type="evidence" value="ECO:0007669"/>
    <property type="project" value="InterPro"/>
</dbReference>
<feature type="disulfide bond" evidence="15">
    <location>
        <begin position="781"/>
        <end position="818"/>
    </location>
</feature>
<keyword evidence="14" id="KW-0106">Calcium</keyword>
<comment type="cofactor">
    <cofactor evidence="14">
        <name>Zn(2+)</name>
        <dbReference type="ChEBI" id="CHEBI:29105"/>
    </cofactor>
    <text evidence="14">Binds 1 zinc ion per subunit.</text>
</comment>
<feature type="binding site" evidence="14">
    <location>
        <position position="661"/>
    </location>
    <ligand>
        <name>Ca(2+)</name>
        <dbReference type="ChEBI" id="CHEBI:29108"/>
        <label>1</label>
    </ligand>
</feature>
<feature type="disulfide bond" evidence="15">
    <location>
        <begin position="557"/>
        <end position="569"/>
    </location>
</feature>
<sequence>MDSDDRADTFRQSHTMDQTLTAPLNNTIDFLGAGNDLGQTTVSAELMLDEGARELLKVGFKKLAKKNDYIRIENIGDAFRHSGQNPTEDIIKDMTEKAKAIKIRVPQEDEDEDDIKLPDDHLSFADFLTAVHEYWIPIENDKQQLQEAFETLDPQNKSKLMVDEFVYLLKNCDWTEEDIELLLSQVSCADGYFLYDDVVEQEQFTYEIVIPRSLRLSRSFSFVPDWKARLRDNDQTSLTSAIRRHKRSSKTFTIDKNNKTVYYRIHGFNRTFDLSLIEDDTFLAPSFITQYFDHDRTWTSKDIEHCFYKGYVNRNPLSTVSISLCHGLLGTFLYNDTEYFIEPKHHENDTQWNFEHLFYTHKDSILSSNDDNETVRCPVTGEPYFEKYKSYPHYHRSSKQRLRRYKNKTSSKHFSSKSSYANPSINNLFNDFAHKNNHHHVKRRAKRQFDFDPMAKHVEVLVAYDQSIKEFHSDADIKSYILTLFSYVSHLYSDASIGNNIKIWLVKLVDLGPNITEYIKSSDDAADILGRFCKWQKDYNTPGTYDAAVLLTRTPLCNKRSKNVTDSKCDTLGLTELGTMCNFTSNCAVVRDNGFATAFTIAHEIAHLFGIRHDNDKACLDHTTEQNIMATSLTFNHNHYKWSNCSRHYFNQYLESDRYRCLNNIPDYKSESFERLNNEQTARELPGRFSDLNDQCRRAFGVNFEYCQVLMHGPKCNRLYCREMFSNSSSCITNHAHWSDGTLCSEPRTETKRCVRGQCRSTQDLQVINGNWGEWSSWSPCTRTCGSAVQKSQRFCDNPRPENGGQYCSGQSTRIRSCENNPPCKDPVDMFRQRQCSIFNNRTIDPLLPVGVRFEPKYNVLPSERCKLICKVSDDRLERSFVLGDRVEDGTPCGREDETRDICISGVCMPIGCDHKYASNATEDVCGVCNGQNRTCKSTNGRKMVSDFGITNIIDIPINTTRVSVTQISSGNDRYYLAVKHINGTYVLNGMHSLQLYNVKIRIGGATLFYTGSDSGNETVLITGHLKVPLEIQVISIYQAGAPATLVIWEYYSPLEEGELAQQHGDESSDFHCDRPCQGFKQVRKCIIHRREYDLIYCSTYKTPYTYEKERCNDDCVLSWTTRYQQACSTRCSDGYKRVIYECTKTSYTERTMEPMDEDICRKHVGEKPKDVVSCVGDCTGTGWVYGQWGECHYDGGCLRKRTAECYNASNLPTSSYYCVSDFIFNTERCAESACDQSRWNFTSWTDCDCSLQLRQRNVTCVRFGQTVHDRECIHESKPETTVACYDECRTPHWQAQPWEPCTATCSLHKGIHRRRVVCSHHGSIVPDDYCDRRSKPIEQEWCTTNVSCTTWSLSEWSPCSVTCGTGIQRRTVQCHQDARPMDKSKCPQPMPAEQQACTSLSTVLCSTIRWSTGPWADCSATCGIGIQQRSVYCDDPSRPWVRIPDSDCLTLLGDSVRPSQQQNCSITDCPEWQISPWNKCSGKCDAAERHRRIWCSHNGRELDDNYCLQLDNEKPSTTELCTRDVYCPDWAIGMWSECSGPMCASGMQYRQVVCRQGHETLLNMHCDETKRPLELQACHTWNSTICQNIRPLNSIESSSAFIWDAKQFGACSVTCGIGRRLRQVHCMNALTKMPYDDKHCAHLTRKPIEYETCDLEVCPLWSAEPWSPCSVTCGSGVQKRLVMCKNREEMVSPEKCNGLNRPATAIQCYMLPCPLGSIKNNDFLQSSVIWIPSEWAQCDLNTCIQTRTTRCIDSMTGQLSPTWECTKNQPQPLLNRVCPTSACVEWRVAHWNGCSVKCGRGIEIGFGLDCFTRQIPIRKLNASECELAEPHLPKPVARRVCRRRCIEWRTSSWSECDAKCGSGKRTRQITCHRKLTGKQIPNRFCMNNRRNLVRPITDEICTNGPCYEWIQTQQWTPCSALCNGGYEENIPQCVSIVNDTQQIVNDQLCKDTIRPQTRRICNSEPCFPTSFNIKRRRGRRWDVGPWSSCNVSCGVGEQYRRVRCLGITDDRILNNRYCRHIPQPNRLQQCFQVACSPMWATSAWSSCSSICGAGIEYRSISCHEVNNNGYLMLNKHSNKCDPYRAPTTRISCNMGDCESPYLWHVEPWLECSSECNRGEQTRNVYCKNKQTSAPVNDRFCIPHKPVTRIDCYGFCFAKQYIIKKFLSIIIFAHNQFCPNFVQIFDDDLK</sequence>
<dbReference type="Pfam" id="PF19030">
    <property type="entry name" value="TSP1_ADAMTS"/>
    <property type="match status" value="11"/>
</dbReference>
<dbReference type="SUPFAM" id="SSF55486">
    <property type="entry name" value="Metalloproteases ('zincins'), catalytic domain"/>
    <property type="match status" value="1"/>
</dbReference>
<feature type="binding site" evidence="14 16">
    <location>
        <position position="603"/>
    </location>
    <ligand>
        <name>Zn(2+)</name>
        <dbReference type="ChEBI" id="CHEBI:29105"/>
        <note>catalytic</note>
    </ligand>
</feature>
<dbReference type="Proteomes" id="UP000663842">
    <property type="component" value="Unassembled WGS sequence"/>
</dbReference>
<feature type="active site" evidence="13 16">
    <location>
        <position position="604"/>
    </location>
</feature>
<name>A0A819G6N5_9BILA</name>
<dbReference type="SMART" id="SM00209">
    <property type="entry name" value="TSP1"/>
    <property type="match status" value="17"/>
</dbReference>
<protein>
    <submittedName>
        <fullName evidence="19">Uncharacterized protein</fullName>
    </submittedName>
</protein>
<keyword evidence="12" id="KW-0325">Glycoprotein</keyword>
<dbReference type="InterPro" id="IPR002048">
    <property type="entry name" value="EF_hand_dom"/>
</dbReference>
<evidence type="ECO:0000256" key="16">
    <source>
        <dbReference type="PROSITE-ProRule" id="PRU00276"/>
    </source>
</evidence>
<dbReference type="PRINTS" id="PR01857">
    <property type="entry name" value="ADAMTSFAMILY"/>
</dbReference>
<dbReference type="SUPFAM" id="SSF82895">
    <property type="entry name" value="TSP-1 type 1 repeat"/>
    <property type="match status" value="13"/>
</dbReference>
<feature type="domain" description="EF-hand" evidence="18">
    <location>
        <begin position="140"/>
        <end position="175"/>
    </location>
</feature>
<comment type="caution">
    <text evidence="16">Lacks conserved residue(s) required for the propagation of feature annotation.</text>
</comment>
<feature type="disulfide bond" evidence="15">
    <location>
        <begin position="716"/>
        <end position="754"/>
    </location>
</feature>
<evidence type="ECO:0000256" key="15">
    <source>
        <dbReference type="PIRSR" id="PIRSR613273-3"/>
    </source>
</evidence>
<dbReference type="GO" id="GO:0006508">
    <property type="term" value="P:proteolysis"/>
    <property type="evidence" value="ECO:0007669"/>
    <property type="project" value="UniProtKB-KW"/>
</dbReference>
<evidence type="ECO:0000256" key="8">
    <source>
        <dbReference type="ARBA" id="ARBA00022801"/>
    </source>
</evidence>
<dbReference type="Pfam" id="PF19236">
    <property type="entry name" value="ADAMTS_CR_3"/>
    <property type="match status" value="1"/>
</dbReference>
<feature type="binding site" evidence="14">
    <location>
        <position position="459"/>
    </location>
    <ligand>
        <name>Ca(2+)</name>
        <dbReference type="ChEBI" id="CHEBI:29108"/>
        <label>1</label>
    </ligand>
</feature>
<accession>A0A819G6N5</accession>
<feature type="binding site" evidence="14">
    <location>
        <position position="459"/>
    </location>
    <ligand>
        <name>Ca(2+)</name>
        <dbReference type="ChEBI" id="CHEBI:29108"/>
        <label>2</label>
    </ligand>
</feature>
<dbReference type="Gene3D" id="3.40.1620.60">
    <property type="match status" value="1"/>
</dbReference>
<evidence type="ECO:0000256" key="12">
    <source>
        <dbReference type="ARBA" id="ARBA00023180"/>
    </source>
</evidence>
<dbReference type="InterPro" id="IPR050439">
    <property type="entry name" value="ADAMTS_ADAMTS-like"/>
</dbReference>
<keyword evidence="6" id="KW-0732">Signal</keyword>
<dbReference type="InterPro" id="IPR011992">
    <property type="entry name" value="EF-hand-dom_pair"/>
</dbReference>